<name>A0ABX0RZ85_PONBL</name>
<feature type="domain" description="Helicase ATP-binding" evidence="9">
    <location>
        <begin position="1"/>
        <end position="100"/>
    </location>
</feature>
<evidence type="ECO:0000313" key="11">
    <source>
        <dbReference type="EMBL" id="NIG58191.1"/>
    </source>
</evidence>
<dbReference type="Proteomes" id="UP001165941">
    <property type="component" value="Unassembled WGS sequence"/>
</dbReference>
<dbReference type="InterPro" id="IPR014001">
    <property type="entry name" value="Helicase_ATP-bd"/>
</dbReference>
<protein>
    <recommendedName>
        <fullName evidence="7">DNA 3'-5' helicase</fullName>
        <ecNumber evidence="7">5.6.2.4</ecNumber>
    </recommendedName>
    <alternativeName>
        <fullName evidence="8">DNA 3'-5' helicase Q1</fullName>
    </alternativeName>
</protein>
<evidence type="ECO:0000256" key="1">
    <source>
        <dbReference type="ARBA" id="ARBA00005446"/>
    </source>
</evidence>
<organism evidence="11 12">
    <name type="scientific">Pontoporia blainvillei</name>
    <name type="common">Franciscana</name>
    <name type="synonym">Delphinus blainvillei</name>
    <dbReference type="NCBI Taxonomy" id="48723"/>
    <lineage>
        <taxon>Eukaryota</taxon>
        <taxon>Metazoa</taxon>
        <taxon>Chordata</taxon>
        <taxon>Craniata</taxon>
        <taxon>Vertebrata</taxon>
        <taxon>Euteleostomi</taxon>
        <taxon>Mammalia</taxon>
        <taxon>Eutheria</taxon>
        <taxon>Laurasiatheria</taxon>
        <taxon>Artiodactyla</taxon>
        <taxon>Whippomorpha</taxon>
        <taxon>Cetacea</taxon>
        <taxon>Odontoceti</taxon>
        <taxon>Pontoporiidae</taxon>
        <taxon>Pontoporia</taxon>
    </lineage>
</organism>
<evidence type="ECO:0000313" key="12">
    <source>
        <dbReference type="Proteomes" id="UP001165941"/>
    </source>
</evidence>
<dbReference type="Pfam" id="PF00271">
    <property type="entry name" value="Helicase_C"/>
    <property type="match status" value="1"/>
</dbReference>
<dbReference type="GO" id="GO:0004386">
    <property type="term" value="F:helicase activity"/>
    <property type="evidence" value="ECO:0007669"/>
    <property type="project" value="UniProtKB-KW"/>
</dbReference>
<comment type="similarity">
    <text evidence="1">Belongs to the helicase family. RecQ subfamily.</text>
</comment>
<accession>A0ABX0RZ85</accession>
<dbReference type="PROSITE" id="PS51192">
    <property type="entry name" value="HELICASE_ATP_BIND_1"/>
    <property type="match status" value="1"/>
</dbReference>
<feature type="domain" description="Helicase C-terminal" evidence="10">
    <location>
        <begin position="125"/>
        <end position="276"/>
    </location>
</feature>
<dbReference type="EMBL" id="PGGH01025035">
    <property type="protein sequence ID" value="NIG58191.1"/>
    <property type="molecule type" value="Genomic_DNA"/>
</dbReference>
<keyword evidence="5" id="KW-0413">Isomerase</keyword>
<comment type="catalytic activity">
    <reaction evidence="6">
        <text>Couples ATP hydrolysis with the unwinding of duplex DNA by translocating in the 3'-5' direction.</text>
        <dbReference type="EC" id="5.6.2.4"/>
    </reaction>
</comment>
<evidence type="ECO:0000256" key="3">
    <source>
        <dbReference type="ARBA" id="ARBA00022806"/>
    </source>
</evidence>
<dbReference type="Gene3D" id="3.40.50.300">
    <property type="entry name" value="P-loop containing nucleotide triphosphate hydrolases"/>
    <property type="match status" value="2"/>
</dbReference>
<dbReference type="NCBIfam" id="TIGR00614">
    <property type="entry name" value="recQ_fam"/>
    <property type="match status" value="1"/>
</dbReference>
<dbReference type="SMART" id="SM00490">
    <property type="entry name" value="HELICc"/>
    <property type="match status" value="1"/>
</dbReference>
<keyword evidence="2" id="KW-0378">Hydrolase</keyword>
<evidence type="ECO:0000256" key="2">
    <source>
        <dbReference type="ARBA" id="ARBA00022801"/>
    </source>
</evidence>
<keyword evidence="3 11" id="KW-0067">ATP-binding</keyword>
<dbReference type="InterPro" id="IPR004589">
    <property type="entry name" value="DNA_helicase_ATP-dep_RecQ"/>
</dbReference>
<proteinExistence type="inferred from homology"/>
<sequence length="321" mass="36339">MFMSRLEKAYEARRFTRIAVDEVHCCSQWGHDFRPGIRKGLLTSRFSFTSVEEFASASDYKALGILKRQFPNASLIGLTATATSHVLKDAQKILCVEKCFTFTASFNRPNLYYEVRQKPSNTEDFIEDIVKLINGRYKGQSGIIYCFSQKDSEQVTVSLQKLGIPAGAYHANMEPEDKTKVHRRWSANEIQVVVATVAFGMGIDKPDVRFVIHHSMSKSMENYYQESGRAGRDDMKADCILYYGFGDIFRISSMVVMENVGQQKLYEMVSYCQNISKHLTLNGVEWLRVGLAKPDSGVRLESESGFLPLSEPLRTIATVGR</sequence>
<dbReference type="InterPro" id="IPR001650">
    <property type="entry name" value="Helicase_C-like"/>
</dbReference>
<gene>
    <name evidence="11" type="ORF">BU61_795</name>
</gene>
<evidence type="ECO:0000256" key="5">
    <source>
        <dbReference type="ARBA" id="ARBA00023235"/>
    </source>
</evidence>
<evidence type="ECO:0000256" key="8">
    <source>
        <dbReference type="ARBA" id="ARBA00044566"/>
    </source>
</evidence>
<dbReference type="PANTHER" id="PTHR13710:SF105">
    <property type="entry name" value="ATP-DEPENDENT DNA HELICASE Q1"/>
    <property type="match status" value="1"/>
</dbReference>
<keyword evidence="3 11" id="KW-0347">Helicase</keyword>
<dbReference type="CDD" id="cd18794">
    <property type="entry name" value="SF2_C_RecQ"/>
    <property type="match status" value="1"/>
</dbReference>
<evidence type="ECO:0000256" key="4">
    <source>
        <dbReference type="ARBA" id="ARBA00023125"/>
    </source>
</evidence>
<reference evidence="11" key="1">
    <citation type="submission" date="2018-05" db="EMBL/GenBank/DDBJ databases">
        <authorList>
            <person name="Pedro S.L.S."/>
            <person name="Freitas R.C."/>
            <person name="Barreto A.S."/>
            <person name="Lima A.O.S."/>
        </authorList>
    </citation>
    <scope>NUCLEOTIDE SEQUENCE</scope>
    <source>
        <strain evidence="11">BP203</strain>
        <tissue evidence="11">Muscle</tissue>
    </source>
</reference>
<dbReference type="EC" id="5.6.2.4" evidence="7"/>
<dbReference type="InterPro" id="IPR027417">
    <property type="entry name" value="P-loop_NTPase"/>
</dbReference>
<comment type="caution">
    <text evidence="11">The sequence shown here is derived from an EMBL/GenBank/DDBJ whole genome shotgun (WGS) entry which is preliminary data.</text>
</comment>
<evidence type="ECO:0000259" key="9">
    <source>
        <dbReference type="PROSITE" id="PS51192"/>
    </source>
</evidence>
<keyword evidence="3 11" id="KW-0547">Nucleotide-binding</keyword>
<dbReference type="SUPFAM" id="SSF52540">
    <property type="entry name" value="P-loop containing nucleoside triphosphate hydrolases"/>
    <property type="match status" value="1"/>
</dbReference>
<dbReference type="PROSITE" id="PS51194">
    <property type="entry name" value="HELICASE_CTER"/>
    <property type="match status" value="1"/>
</dbReference>
<keyword evidence="12" id="KW-1185">Reference proteome</keyword>
<evidence type="ECO:0000259" key="10">
    <source>
        <dbReference type="PROSITE" id="PS51194"/>
    </source>
</evidence>
<evidence type="ECO:0000256" key="7">
    <source>
        <dbReference type="ARBA" id="ARBA00034808"/>
    </source>
</evidence>
<dbReference type="PANTHER" id="PTHR13710">
    <property type="entry name" value="DNA HELICASE RECQ FAMILY MEMBER"/>
    <property type="match status" value="1"/>
</dbReference>
<keyword evidence="4" id="KW-0238">DNA-binding</keyword>
<evidence type="ECO:0000256" key="6">
    <source>
        <dbReference type="ARBA" id="ARBA00034617"/>
    </source>
</evidence>